<proteinExistence type="predicted"/>
<comment type="caution">
    <text evidence="1">The sequence shown here is derived from an EMBL/GenBank/DDBJ whole genome shotgun (WGS) entry which is preliminary data.</text>
</comment>
<dbReference type="AlphaFoldDB" id="A0AA39LAT8"/>
<gene>
    <name evidence="1" type="ORF">QR680_019347</name>
</gene>
<keyword evidence="2" id="KW-1185">Reference proteome</keyword>
<name>A0AA39LAT8_9BILA</name>
<protein>
    <submittedName>
        <fullName evidence="1">Uncharacterized protein</fullName>
    </submittedName>
</protein>
<dbReference type="Proteomes" id="UP001175271">
    <property type="component" value="Unassembled WGS sequence"/>
</dbReference>
<reference evidence="1" key="1">
    <citation type="submission" date="2023-06" db="EMBL/GenBank/DDBJ databases">
        <title>Genomic analysis of the entomopathogenic nematode Steinernema hermaphroditum.</title>
        <authorList>
            <person name="Schwarz E.M."/>
            <person name="Heppert J.K."/>
            <person name="Baniya A."/>
            <person name="Schwartz H.T."/>
            <person name="Tan C.-H."/>
            <person name="Antoshechkin I."/>
            <person name="Sternberg P.W."/>
            <person name="Goodrich-Blair H."/>
            <person name="Dillman A.R."/>
        </authorList>
    </citation>
    <scope>NUCLEOTIDE SEQUENCE</scope>
    <source>
        <strain evidence="1">PS9179</strain>
        <tissue evidence="1">Whole animal</tissue>
    </source>
</reference>
<evidence type="ECO:0000313" key="1">
    <source>
        <dbReference type="EMBL" id="KAK0390423.1"/>
    </source>
</evidence>
<evidence type="ECO:0000313" key="2">
    <source>
        <dbReference type="Proteomes" id="UP001175271"/>
    </source>
</evidence>
<dbReference type="EMBL" id="JAUCMV010000006">
    <property type="protein sequence ID" value="KAK0390423.1"/>
    <property type="molecule type" value="Genomic_DNA"/>
</dbReference>
<organism evidence="1 2">
    <name type="scientific">Steinernema hermaphroditum</name>
    <dbReference type="NCBI Taxonomy" id="289476"/>
    <lineage>
        <taxon>Eukaryota</taxon>
        <taxon>Metazoa</taxon>
        <taxon>Ecdysozoa</taxon>
        <taxon>Nematoda</taxon>
        <taxon>Chromadorea</taxon>
        <taxon>Rhabditida</taxon>
        <taxon>Tylenchina</taxon>
        <taxon>Panagrolaimomorpha</taxon>
        <taxon>Strongyloidoidea</taxon>
        <taxon>Steinernematidae</taxon>
        <taxon>Steinernema</taxon>
    </lineage>
</organism>
<accession>A0AA39LAT8</accession>
<sequence>MYIAGGCCEYPFVSCRVAMVSARGVAEHPLRTSSREKQDSMDRVLCCHLSRVMYSLQTMSNGEYIGATQILRRISDFPEIQDLMDRMCERMLVAIEYRRNVGLMMGELAIFIRNVQDVFDDVDEDVMEMAWERFQEQCWDLAEQIFRAEEEITPYRY</sequence>